<comment type="caution">
    <text evidence="1">The sequence shown here is derived from an EMBL/GenBank/DDBJ whole genome shotgun (WGS) entry which is preliminary data.</text>
</comment>
<protein>
    <submittedName>
        <fullName evidence="1">Uncharacterized protein</fullName>
    </submittedName>
</protein>
<organism evidence="1 2">
    <name type="scientific">Elysia crispata</name>
    <name type="common">lettuce slug</name>
    <dbReference type="NCBI Taxonomy" id="231223"/>
    <lineage>
        <taxon>Eukaryota</taxon>
        <taxon>Metazoa</taxon>
        <taxon>Spiralia</taxon>
        <taxon>Lophotrochozoa</taxon>
        <taxon>Mollusca</taxon>
        <taxon>Gastropoda</taxon>
        <taxon>Heterobranchia</taxon>
        <taxon>Euthyneura</taxon>
        <taxon>Panpulmonata</taxon>
        <taxon>Sacoglossa</taxon>
        <taxon>Placobranchoidea</taxon>
        <taxon>Plakobranchidae</taxon>
        <taxon>Elysia</taxon>
    </lineage>
</organism>
<accession>A0AAE1CLT5</accession>
<dbReference type="AlphaFoldDB" id="A0AAE1CLT5"/>
<proteinExistence type="predicted"/>
<keyword evidence="2" id="KW-1185">Reference proteome</keyword>
<dbReference type="EMBL" id="JAWDGP010007673">
    <property type="protein sequence ID" value="KAK3709210.1"/>
    <property type="molecule type" value="Genomic_DNA"/>
</dbReference>
<name>A0AAE1CLT5_9GAST</name>
<gene>
    <name evidence="1" type="ORF">RRG08_030887</name>
</gene>
<evidence type="ECO:0000313" key="1">
    <source>
        <dbReference type="EMBL" id="KAK3709210.1"/>
    </source>
</evidence>
<reference evidence="1" key="1">
    <citation type="journal article" date="2023" name="G3 (Bethesda)">
        <title>A reference genome for the long-term kleptoplast-retaining sea slug Elysia crispata morphotype clarki.</title>
        <authorList>
            <person name="Eastman K.E."/>
            <person name="Pendleton A.L."/>
            <person name="Shaikh M.A."/>
            <person name="Suttiyut T."/>
            <person name="Ogas R."/>
            <person name="Tomko P."/>
            <person name="Gavelis G."/>
            <person name="Widhalm J.R."/>
            <person name="Wisecaver J.H."/>
        </authorList>
    </citation>
    <scope>NUCLEOTIDE SEQUENCE</scope>
    <source>
        <strain evidence="1">ECLA1</strain>
    </source>
</reference>
<evidence type="ECO:0000313" key="2">
    <source>
        <dbReference type="Proteomes" id="UP001283361"/>
    </source>
</evidence>
<sequence>MAFNVPALGGRIRNSRRSYSNRSIIVPWGIDVNKPNSYDQTALDIVTKSASSGGTGGKDLKRLLKACECCTCRFPETQSRAPEVQGEMVIPERDKSNTIAELTSFIKRTQKLCEKLYLLYRNNSQGEALLPGYIYMSCHNITLPLPLERQWSGGYRASYSPLSDE</sequence>
<dbReference type="Proteomes" id="UP001283361">
    <property type="component" value="Unassembled WGS sequence"/>
</dbReference>